<protein>
    <recommendedName>
        <fullName evidence="8">Receptor ligand binding region domain-containing protein</fullName>
    </recommendedName>
</protein>
<name>A0A9Q1Q4S9_9CARY</name>
<dbReference type="InterPro" id="IPR000337">
    <property type="entry name" value="GPCR_3"/>
</dbReference>
<dbReference type="AlphaFoldDB" id="A0A9Q1Q4S9"/>
<gene>
    <name evidence="9" type="ORF">Cgig2_009810</name>
</gene>
<evidence type="ECO:0000256" key="2">
    <source>
        <dbReference type="ARBA" id="ARBA00022692"/>
    </source>
</evidence>
<dbReference type="PANTHER" id="PTHR34836">
    <property type="entry name" value="OS06G0188250 PROTEIN"/>
    <property type="match status" value="1"/>
</dbReference>
<dbReference type="InterPro" id="IPR001828">
    <property type="entry name" value="ANF_lig-bd_rcpt"/>
</dbReference>
<keyword evidence="10" id="KW-1185">Reference proteome</keyword>
<dbReference type="PANTHER" id="PTHR34836:SF7">
    <property type="entry name" value="RECEPTOR LIGAND BINDING REGION DOMAIN-CONTAINING PROTEIN"/>
    <property type="match status" value="1"/>
</dbReference>
<evidence type="ECO:0000259" key="8">
    <source>
        <dbReference type="Pfam" id="PF01094"/>
    </source>
</evidence>
<evidence type="ECO:0000256" key="6">
    <source>
        <dbReference type="ARBA" id="ARBA00023180"/>
    </source>
</evidence>
<dbReference type="Gene3D" id="3.40.190.10">
    <property type="entry name" value="Periplasmic binding protein-like II"/>
    <property type="match status" value="1"/>
</dbReference>
<evidence type="ECO:0000256" key="5">
    <source>
        <dbReference type="ARBA" id="ARBA00023170"/>
    </source>
</evidence>
<organism evidence="9 10">
    <name type="scientific">Carnegiea gigantea</name>
    <dbReference type="NCBI Taxonomy" id="171969"/>
    <lineage>
        <taxon>Eukaryota</taxon>
        <taxon>Viridiplantae</taxon>
        <taxon>Streptophyta</taxon>
        <taxon>Embryophyta</taxon>
        <taxon>Tracheophyta</taxon>
        <taxon>Spermatophyta</taxon>
        <taxon>Magnoliopsida</taxon>
        <taxon>eudicotyledons</taxon>
        <taxon>Gunneridae</taxon>
        <taxon>Pentapetalae</taxon>
        <taxon>Caryophyllales</taxon>
        <taxon>Cactineae</taxon>
        <taxon>Cactaceae</taxon>
        <taxon>Cactoideae</taxon>
        <taxon>Echinocereeae</taxon>
        <taxon>Carnegiea</taxon>
    </lineage>
</organism>
<evidence type="ECO:0000256" key="1">
    <source>
        <dbReference type="ARBA" id="ARBA00004141"/>
    </source>
</evidence>
<dbReference type="Gene3D" id="3.40.50.2300">
    <property type="match status" value="3"/>
</dbReference>
<dbReference type="GO" id="GO:0016020">
    <property type="term" value="C:membrane"/>
    <property type="evidence" value="ECO:0007669"/>
    <property type="project" value="UniProtKB-SubCell"/>
</dbReference>
<accession>A0A9Q1Q4S9</accession>
<evidence type="ECO:0000256" key="4">
    <source>
        <dbReference type="ARBA" id="ARBA00023136"/>
    </source>
</evidence>
<reference evidence="9" key="1">
    <citation type="submission" date="2022-04" db="EMBL/GenBank/DDBJ databases">
        <title>Carnegiea gigantea Genome sequencing and assembly v2.</title>
        <authorList>
            <person name="Copetti D."/>
            <person name="Sanderson M.J."/>
            <person name="Burquez A."/>
            <person name="Wojciechowski M.F."/>
        </authorList>
    </citation>
    <scope>NUCLEOTIDE SEQUENCE</scope>
    <source>
        <strain evidence="9">SGP5-SGP5p</strain>
        <tissue evidence="9">Aerial part</tissue>
    </source>
</reference>
<keyword evidence="6" id="KW-0325">Glycoprotein</keyword>
<dbReference type="InterPro" id="IPR015683">
    <property type="entry name" value="Ionotropic_Glu_rcpt"/>
</dbReference>
<dbReference type="InterPro" id="IPR028082">
    <property type="entry name" value="Peripla_BP_I"/>
</dbReference>
<comment type="subcellular location">
    <subcellularLocation>
        <location evidence="1">Membrane</location>
        <topology evidence="1">Multi-pass membrane protein</topology>
    </subcellularLocation>
</comment>
<keyword evidence="3 7" id="KW-1133">Transmembrane helix</keyword>
<keyword evidence="4 7" id="KW-0472">Membrane</keyword>
<feature type="transmembrane region" description="Helical" evidence="7">
    <location>
        <begin position="46"/>
        <end position="69"/>
    </location>
</feature>
<evidence type="ECO:0000313" key="10">
    <source>
        <dbReference type="Proteomes" id="UP001153076"/>
    </source>
</evidence>
<dbReference type="GO" id="GO:0004930">
    <property type="term" value="F:G protein-coupled receptor activity"/>
    <property type="evidence" value="ECO:0007669"/>
    <property type="project" value="InterPro"/>
</dbReference>
<feature type="domain" description="Receptor ligand binding region" evidence="8">
    <location>
        <begin position="293"/>
        <end position="412"/>
    </location>
</feature>
<dbReference type="SUPFAM" id="SSF53822">
    <property type="entry name" value="Periplasmic binding protein-like I"/>
    <property type="match status" value="1"/>
</dbReference>
<dbReference type="Proteomes" id="UP001153076">
    <property type="component" value="Unassembled WGS sequence"/>
</dbReference>
<dbReference type="OrthoDB" id="5984008at2759"/>
<comment type="caution">
    <text evidence="9">The sequence shown here is derived from an EMBL/GenBank/DDBJ whole genome shotgun (WGS) entry which is preliminary data.</text>
</comment>
<dbReference type="EMBL" id="JAKOGI010000955">
    <property type="protein sequence ID" value="KAJ8428939.1"/>
    <property type="molecule type" value="Genomic_DNA"/>
</dbReference>
<evidence type="ECO:0000313" key="9">
    <source>
        <dbReference type="EMBL" id="KAJ8428939.1"/>
    </source>
</evidence>
<dbReference type="PRINTS" id="PR00248">
    <property type="entry name" value="GPCRMGR"/>
</dbReference>
<keyword evidence="5" id="KW-0675">Receptor</keyword>
<evidence type="ECO:0000256" key="7">
    <source>
        <dbReference type="SAM" id="Phobius"/>
    </source>
</evidence>
<evidence type="ECO:0000256" key="3">
    <source>
        <dbReference type="ARBA" id="ARBA00022989"/>
    </source>
</evidence>
<dbReference type="SUPFAM" id="SSF53850">
    <property type="entry name" value="Periplasmic binding protein-like II"/>
    <property type="match status" value="1"/>
</dbReference>
<sequence>MGKVKLEIGVFSFLSLEGPLLLPSFPRIQKYVAKMQEDDRLIKATMILSVLWFLLLLLGLGLENGLLYATGIHSNSSTRPKTVHIGPLLSFNSTIGKVAKVAIQAAVEDVNSCPQVLHGTQRKISMQDSQYSGFLGFLDAMTFMETDIVAILGPQSSVIAHVVSHIAKGFQVPLLSFSASDPTLSSLQYPFLGRTGHNDLFQMAAVADMVDYFGWREVTAMYTDDDYGRNGIDALEDKLAEKWCRISYKAPMSQESSREDITSVLVCLDCDKLLTDVKDTNSPVPSDMLSDILGLLTLRVHTPNSQLKRNFIARWSGLVRKENGNGPFGLNTYGLYAYDTVWIVAHALDSYFDEGGNISFSKDSTLSQMKDRGQDLFSNIRQANITGLTGPIQFDAERNLINPAFDIINVIGTGLHTVGYWSNFFGLLVQPLAVLISKPSNHQIQLSDVIWPGQTTVKPCGWVFPNNGKLLRIGVPKRVFDCAIGDIAITTNRTRTADFTQPYIESGLMVVAPAKRTESNAWVFLKPFTLMMWCVTGSAVQLGSLLKVRSMMPFSLLCFLKNAKET</sequence>
<dbReference type="Pfam" id="PF01094">
    <property type="entry name" value="ANF_receptor"/>
    <property type="match status" value="2"/>
</dbReference>
<feature type="domain" description="Receptor ligand binding region" evidence="8">
    <location>
        <begin position="100"/>
        <end position="265"/>
    </location>
</feature>
<proteinExistence type="predicted"/>
<keyword evidence="2 7" id="KW-0812">Transmembrane</keyword>